<proteinExistence type="inferred from homology"/>
<dbReference type="PROSITE" id="PS50137">
    <property type="entry name" value="DS_RBD"/>
    <property type="match status" value="1"/>
</dbReference>
<dbReference type="InterPro" id="IPR005467">
    <property type="entry name" value="His_kinase_dom"/>
</dbReference>
<comment type="caution">
    <text evidence="10">The sequence shown here is derived from an EMBL/GenBank/DDBJ whole genome shotgun (WGS) entry which is preliminary data.</text>
</comment>
<feature type="domain" description="DRBM" evidence="9">
    <location>
        <begin position="157"/>
        <end position="225"/>
    </location>
</feature>
<dbReference type="SUPFAM" id="SSF54768">
    <property type="entry name" value="dsRNA-binding domain-like"/>
    <property type="match status" value="1"/>
</dbReference>
<dbReference type="SUPFAM" id="SSF55874">
    <property type="entry name" value="ATPase domain of HSP90 chaperone/DNA topoisomerase II/histidine kinase"/>
    <property type="match status" value="1"/>
</dbReference>
<dbReference type="PANTHER" id="PTHR42878:SF14">
    <property type="entry name" value="OSMOLARITY TWO-COMPONENT SYSTEM PROTEIN SSK1"/>
    <property type="match status" value="1"/>
</dbReference>
<evidence type="ECO:0000256" key="1">
    <source>
        <dbReference type="ARBA" id="ARBA00000085"/>
    </source>
</evidence>
<dbReference type="InterPro" id="IPR036389">
    <property type="entry name" value="RNase_III_sf"/>
</dbReference>
<dbReference type="InterPro" id="IPR014720">
    <property type="entry name" value="dsRBD_dom"/>
</dbReference>
<dbReference type="InterPro" id="IPR003594">
    <property type="entry name" value="HATPase_dom"/>
</dbReference>
<protein>
    <recommendedName>
        <fullName evidence="3">histidine kinase</fullName>
        <ecNumber evidence="3">2.7.13.3</ecNumber>
    </recommendedName>
</protein>
<keyword evidence="5" id="KW-0418">Kinase</keyword>
<dbReference type="CDD" id="cd10845">
    <property type="entry name" value="DSRM_RNAse_III_family"/>
    <property type="match status" value="1"/>
</dbReference>
<name>A0AAE2Q2A2_PSEFL</name>
<dbReference type="PANTHER" id="PTHR42878">
    <property type="entry name" value="TWO-COMPONENT HISTIDINE KINASE"/>
    <property type="match status" value="1"/>
</dbReference>
<dbReference type="InterPro" id="IPR000999">
    <property type="entry name" value="RNase_III_dom"/>
</dbReference>
<evidence type="ECO:0000256" key="5">
    <source>
        <dbReference type="ARBA" id="ARBA00022777"/>
    </source>
</evidence>
<dbReference type="Pfam" id="PF00035">
    <property type="entry name" value="dsrm"/>
    <property type="match status" value="1"/>
</dbReference>
<evidence type="ECO:0000256" key="3">
    <source>
        <dbReference type="ARBA" id="ARBA00012438"/>
    </source>
</evidence>
<evidence type="ECO:0000259" key="9">
    <source>
        <dbReference type="PROSITE" id="PS50137"/>
    </source>
</evidence>
<dbReference type="SUPFAM" id="SSF69065">
    <property type="entry name" value="RNase III domain-like"/>
    <property type="match status" value="1"/>
</dbReference>
<organism evidence="10 11">
    <name type="scientific">Pseudomonas fluorescens</name>
    <dbReference type="NCBI Taxonomy" id="294"/>
    <lineage>
        <taxon>Bacteria</taxon>
        <taxon>Pseudomonadati</taxon>
        <taxon>Pseudomonadota</taxon>
        <taxon>Gammaproteobacteria</taxon>
        <taxon>Pseudomonadales</taxon>
        <taxon>Pseudomonadaceae</taxon>
        <taxon>Pseudomonas</taxon>
    </lineage>
</organism>
<dbReference type="Pfam" id="PF02518">
    <property type="entry name" value="HATPase_c"/>
    <property type="match status" value="1"/>
</dbReference>
<dbReference type="Proteomes" id="UP000610293">
    <property type="component" value="Unassembled WGS sequence"/>
</dbReference>
<accession>A0AAE2Q2A2</accession>
<gene>
    <name evidence="10" type="ORF">IFU03_21835</name>
</gene>
<evidence type="ECO:0000313" key="10">
    <source>
        <dbReference type="EMBL" id="MBD8272404.1"/>
    </source>
</evidence>
<dbReference type="Gene3D" id="3.30.160.20">
    <property type="match status" value="1"/>
</dbReference>
<dbReference type="GO" id="GO:0004673">
    <property type="term" value="F:protein histidine kinase activity"/>
    <property type="evidence" value="ECO:0007669"/>
    <property type="project" value="UniProtKB-EC"/>
</dbReference>
<dbReference type="RefSeq" id="WP_191956576.1">
    <property type="nucleotide sequence ID" value="NZ_JACYNJ010000016.1"/>
</dbReference>
<dbReference type="Gene3D" id="1.10.1520.10">
    <property type="entry name" value="Ribonuclease III domain"/>
    <property type="match status" value="1"/>
</dbReference>
<dbReference type="Pfam" id="PF14622">
    <property type="entry name" value="Ribonucleas_3_3"/>
    <property type="match status" value="1"/>
</dbReference>
<dbReference type="GO" id="GO:0000156">
    <property type="term" value="F:phosphorelay response regulator activity"/>
    <property type="evidence" value="ECO:0007669"/>
    <property type="project" value="TreeGrafter"/>
</dbReference>
<evidence type="ECO:0000256" key="6">
    <source>
        <dbReference type="ARBA" id="ARBA00022884"/>
    </source>
</evidence>
<comment type="catalytic activity">
    <reaction evidence="1">
        <text>ATP + protein L-histidine = ADP + protein N-phospho-L-histidine.</text>
        <dbReference type="EC" id="2.7.13.3"/>
    </reaction>
</comment>
<evidence type="ECO:0000259" key="8">
    <source>
        <dbReference type="PROSITE" id="PS50109"/>
    </source>
</evidence>
<dbReference type="GO" id="GO:0004525">
    <property type="term" value="F:ribonuclease III activity"/>
    <property type="evidence" value="ECO:0007669"/>
    <property type="project" value="InterPro"/>
</dbReference>
<dbReference type="Gene3D" id="3.30.565.10">
    <property type="entry name" value="Histidine kinase-like ATPase, C-terminal domain"/>
    <property type="match status" value="1"/>
</dbReference>
<dbReference type="CDD" id="cd00593">
    <property type="entry name" value="RIBOc"/>
    <property type="match status" value="1"/>
</dbReference>
<evidence type="ECO:0000313" key="11">
    <source>
        <dbReference type="Proteomes" id="UP000610293"/>
    </source>
</evidence>
<dbReference type="GO" id="GO:0007234">
    <property type="term" value="P:osmosensory signaling via phosphorelay pathway"/>
    <property type="evidence" value="ECO:0007669"/>
    <property type="project" value="TreeGrafter"/>
</dbReference>
<dbReference type="InterPro" id="IPR050351">
    <property type="entry name" value="BphY/WalK/GraS-like"/>
</dbReference>
<evidence type="ECO:0000256" key="7">
    <source>
        <dbReference type="PROSITE-ProRule" id="PRU00266"/>
    </source>
</evidence>
<keyword evidence="4" id="KW-0808">Transferase</keyword>
<sequence length="1020" mass="113533">MDDTKSLAEEIERNNFMLAALHHKSARKSASAKLREYHKDDRIIDAWESLGKSVISLYSACRSVDIAEKTSGACSLVERKVKVHVYEQLGKKIRSTNKETFGSGVPAKEKISTEITNSLTNQLLGAIQHNLGFTRLNTDFIQKYISLDSIDIVPEKDSKTQLQEYCQSVKKLLPSYSLLEEIGPAHSRTFKVRVDALNMSCEGAGPSKRLAELEAAGKFIEKYSIRVPSKKKPVNANNKIDYISAAKLMPLPPNSRKVGLIVEKLMLPHWSVTLVGLALTHRSYNLSKSNSILGKNNSVLAFLGASVLEWIAFDTVIRNLSLDNLSKAGGVREVVRALVNESSISTIYEELLSQDALLLGPGEKNLTQAIKSEFVQALFGVLFLVKEKNLEHAASLIHEIPIFIDYFINKPKSMDLSRDEIVPIKTVFQEKCQLLGLKVKFLTDVYNRNQQRIATPTITLESEYLDYALKMQGEVQSSRNNDGKPNVVLESELALKNKSMFEAVLFSEPFPTFELNQENYVKWIFEHAIRLAGNAGEKSGTLRLSKLINKNFLGVGLVRELNFRAFESFICSTSKLIDLKADRNKSDLLKYYGHAGRNVTSKKLKSLSKTINYLEAELSKADPLQESHDLRDTAAFKSFISEATTYRLKGGDITLTSLGGVLEEFDLLQRGSANIVCRADLIEKIIEVDGAHLCLLDVLKDAFPQDGTINIEVDVENSELCLTVRDFTEEKLEAILASSSWSYLKVILPITNIIASKTTFKIYMSSVIKSATRKISLELWWRYHFKDPYEAAANDRIASILHDVKNSILGYCFTSEHARNKSSGRERYLLAADASRHLDTAIATLRIVKSLSEETGSANISSMKVSTFIKSLISELWSWIPNSVNLIFTPCDSQIEIFTDEHRLRSLITNVVKNSVEAMSGDGSIYISYDIDMELEGMEFIISDTGTGFTNEQLVALESGAPLKTSKDTGHGIGLMAVMLISKELGGNIAFSNGENAGATVKIWVPSICSYEDQSGEDFL</sequence>
<dbReference type="SMART" id="SM00535">
    <property type="entry name" value="RIBOc"/>
    <property type="match status" value="1"/>
</dbReference>
<dbReference type="GO" id="GO:0030295">
    <property type="term" value="F:protein kinase activator activity"/>
    <property type="evidence" value="ECO:0007669"/>
    <property type="project" value="TreeGrafter"/>
</dbReference>
<comment type="similarity">
    <text evidence="2">Belongs to the ribonuclease III family.</text>
</comment>
<feature type="domain" description="Histidine kinase" evidence="8">
    <location>
        <begin position="799"/>
        <end position="1009"/>
    </location>
</feature>
<dbReference type="EMBL" id="JACYNJ010000016">
    <property type="protein sequence ID" value="MBD8272404.1"/>
    <property type="molecule type" value="Genomic_DNA"/>
</dbReference>
<reference evidence="10" key="1">
    <citation type="journal article" date="2020" name="FEMS Microbiol. Ecol.">
        <title>Temporal dynamics of bacterial communities during seed development and maturation.</title>
        <authorList>
            <person name="Chesneau G."/>
            <person name="Torres-Cortes G."/>
            <person name="Briand M."/>
            <person name="Darrasse A."/>
            <person name="Preveaux A."/>
            <person name="Marais C."/>
            <person name="Jacques M.A."/>
            <person name="Shade A."/>
            <person name="Barret M."/>
        </authorList>
    </citation>
    <scope>NUCLEOTIDE SEQUENCE</scope>
    <source>
        <strain evidence="10">CFBP13533</strain>
    </source>
</reference>
<dbReference type="SMART" id="SM00358">
    <property type="entry name" value="DSRM"/>
    <property type="match status" value="1"/>
</dbReference>
<dbReference type="AlphaFoldDB" id="A0AAE2Q2A2"/>
<keyword evidence="6 7" id="KW-0694">RNA-binding</keyword>
<dbReference type="GO" id="GO:0006396">
    <property type="term" value="P:RNA processing"/>
    <property type="evidence" value="ECO:0007669"/>
    <property type="project" value="InterPro"/>
</dbReference>
<dbReference type="SMART" id="SM00387">
    <property type="entry name" value="HATPase_c"/>
    <property type="match status" value="1"/>
</dbReference>
<dbReference type="InterPro" id="IPR036890">
    <property type="entry name" value="HATPase_C_sf"/>
</dbReference>
<evidence type="ECO:0000256" key="2">
    <source>
        <dbReference type="ARBA" id="ARBA00010183"/>
    </source>
</evidence>
<dbReference type="GO" id="GO:0003723">
    <property type="term" value="F:RNA binding"/>
    <property type="evidence" value="ECO:0007669"/>
    <property type="project" value="UniProtKB-UniRule"/>
</dbReference>
<dbReference type="EC" id="2.7.13.3" evidence="3"/>
<dbReference type="PROSITE" id="PS50109">
    <property type="entry name" value="HIS_KIN"/>
    <property type="match status" value="1"/>
</dbReference>
<evidence type="ECO:0000256" key="4">
    <source>
        <dbReference type="ARBA" id="ARBA00022679"/>
    </source>
</evidence>